<dbReference type="EMBL" id="BA000059">
    <property type="protein sequence ID" value="BAO05246.1"/>
    <property type="molecule type" value="Genomic_DNA"/>
</dbReference>
<gene>
    <name evidence="1" type="ORF">CBO05P2_221</name>
</gene>
<name>A0A060N3X7_CLOBO</name>
<accession>A0A060N3X7</accession>
<evidence type="ECO:0000313" key="1">
    <source>
        <dbReference type="EMBL" id="BAO05246.1"/>
    </source>
</evidence>
<dbReference type="HOGENOM" id="CLU_2068977_0_0_9"/>
<proteinExistence type="predicted"/>
<reference evidence="1" key="1">
    <citation type="submission" date="2013-10" db="EMBL/GenBank/DDBJ databases">
        <title>Draft genome sequence of Clostridium botulinum type B strain Osaka05.</title>
        <authorList>
            <person name="Sakaguchi Y."/>
            <person name="Hosomi K."/>
            <person name="Uchiyama J."/>
            <person name="Ogura Y."/>
            <person name="Sakaguchi M."/>
            <person name="Kohda T."/>
            <person name="Mukamoto M."/>
            <person name="Misawa N."/>
            <person name="Matsuzaki S."/>
            <person name="Hayashi T."/>
            <person name="Kozaki S."/>
        </authorList>
    </citation>
    <scope>NUCLEOTIDE SEQUENCE</scope>
    <source>
        <strain evidence="1">Osaka05</strain>
    </source>
</reference>
<sequence>MKKYELVIENPADAFILDKEENTIVALCNTKRPDLGFNKLKNLIEKANKNRKQLFHLGDIAYMIDEDYRFFESEVYRIELDNGKYYYTADDCDFEDGDIGNWVFKSETERELHLEALM</sequence>
<protein>
    <submittedName>
        <fullName evidence="1">Uncharacterized protein</fullName>
    </submittedName>
</protein>
<dbReference type="Proteomes" id="UP000054164">
    <property type="component" value="Unassembled WGS sequence"/>
</dbReference>
<dbReference type="AlphaFoldDB" id="A0A060N3X7"/>
<dbReference type="RefSeq" id="WP_030032456.1">
    <property type="nucleotide sequence ID" value="NZ_BA000059.1"/>
</dbReference>
<organism evidence="1">
    <name type="scientific">Clostridium botulinum B str. Osaka05</name>
    <dbReference type="NCBI Taxonomy" id="1407017"/>
    <lineage>
        <taxon>Bacteria</taxon>
        <taxon>Bacillati</taxon>
        <taxon>Bacillota</taxon>
        <taxon>Clostridia</taxon>
        <taxon>Eubacteriales</taxon>
        <taxon>Clostridiaceae</taxon>
        <taxon>Clostridium</taxon>
    </lineage>
</organism>